<evidence type="ECO:0000256" key="2">
    <source>
        <dbReference type="ARBA" id="ARBA00022448"/>
    </source>
</evidence>
<dbReference type="Proteomes" id="UP000663828">
    <property type="component" value="Unassembled WGS sequence"/>
</dbReference>
<dbReference type="SMART" id="SM01020">
    <property type="entry name" value="B2-adapt-app_C"/>
    <property type="match status" value="1"/>
</dbReference>
<dbReference type="InterPro" id="IPR000225">
    <property type="entry name" value="Armadillo"/>
</dbReference>
<dbReference type="InterPro" id="IPR008152">
    <property type="entry name" value="Clathrin_a/b/g-adaptin_app_Ig"/>
</dbReference>
<evidence type="ECO:0000313" key="13">
    <source>
        <dbReference type="EMBL" id="CAF1277777.1"/>
    </source>
</evidence>
<dbReference type="Pfam" id="PF01602">
    <property type="entry name" value="Adaptin_N"/>
    <property type="match status" value="1"/>
</dbReference>
<dbReference type="InterPro" id="IPR002553">
    <property type="entry name" value="Clathrin/coatomer_adapt-like_N"/>
</dbReference>
<feature type="repeat" description="WD" evidence="9">
    <location>
        <begin position="1061"/>
        <end position="1096"/>
    </location>
</feature>
<dbReference type="GO" id="GO:0012505">
    <property type="term" value="C:endomembrane system"/>
    <property type="evidence" value="ECO:0007669"/>
    <property type="project" value="UniProtKB-SubCell"/>
</dbReference>
<dbReference type="FunFam" id="2.60.40.1150:FF:000001">
    <property type="entry name" value="AP complex subunit beta"/>
    <property type="match status" value="1"/>
</dbReference>
<dbReference type="InterPro" id="IPR016024">
    <property type="entry name" value="ARM-type_fold"/>
</dbReference>
<dbReference type="InterPro" id="IPR015943">
    <property type="entry name" value="WD40/YVTN_repeat-like_dom_sf"/>
</dbReference>
<dbReference type="GO" id="GO:0006886">
    <property type="term" value="P:intracellular protein transport"/>
    <property type="evidence" value="ECO:0007669"/>
    <property type="project" value="InterPro"/>
</dbReference>
<dbReference type="EMBL" id="CAJNOR010002321">
    <property type="protein sequence ID" value="CAF1277777.1"/>
    <property type="molecule type" value="Genomic_DNA"/>
</dbReference>
<evidence type="ECO:0000256" key="9">
    <source>
        <dbReference type="PROSITE-ProRule" id="PRU00221"/>
    </source>
</evidence>
<evidence type="ECO:0000256" key="4">
    <source>
        <dbReference type="ARBA" id="ARBA00022737"/>
    </source>
</evidence>
<sequence length="1295" mass="145016">MYEGEGKKGEIYELKAELNSDKRDRKKEAVKKVIASMTVGKDVSQLFPDVVNCMQTDNLELKKLVYLYLMNYAKTQPEMAILAVNTFAKDCNDPNPLIRALAVRTMGCIRVDKITEHLCEPLRKCLKDEDPYVRKTAAVCVAKLYDINQQLVDDQGFLDMLRDLLSDSNPMVVANAVAALSEISEQSPQIKIFDLNGPTVNKLLTALNECTEWGQVFILDAIANYAPRDDKEAQSICERITPRLAHANSAVVLSAVKVLMKFLELIDQNSEFAQNLFRKLAPPLVTLLSTEPEIQYVALRNINLIVQKRSDILKNEMKVFFVKYNDPIYVKLEKLDIMIRLTNATNIAQVLAELKEYATEVDVDFVRKAVRAIGRCAIKVEQAAERCVSTLIDLIQTKVNYVVQEAIIVIKDIFRKYPNKYESIIATLCENLDSLDEPEARASMIWIVGEYAERIDNADELLEGFLDGFKDENNQVQLQLLTAIVKLFLKKPTETPQELVTRVLTVVTQETDNPDLRDRGYIYWRLLSTDPKAAKEVILAEKPLISEETDLLEPTLLGELICHIGTLASVYHKPPNTFVEGRFMTKKNLPLRSGFSNNDGESMGNGAVPSNYQESVVISSNVGSLIDDFDILGPMPNAPTTTTDMLYGQSQQRAPSAIPNLLDDELSSILGTDINMGGVQTTPTTTMTNTSAPASRPTTTATSGGNLLDDLFGDLNLSSGAPGISFSSANTFALPKEIWLSAQKGKGMEISGTFARRNNQIVMEMDFINKALQPISDFALQINRNSFGLIPTQPLHVTSPLFPNQTVSATLALNTTGSIAKSDPLTNLQIAVKNNIDVFYFNAIVPIHVFFVSDGEMDKMTFLQTWQDIPESNEVKHQLQNSNNLSIDDLQNKLRLNNVHTITRTTIEQNEMLYQTIKLTNGIFVLIELKTSPGNRTIAFSLKTRVPEIANLIVQSYELILSNLFFRSGLMQLERKFPAAQGAIRCVRYNIDGNYCLTSGSDRTIKLWKPDSNLTIKTYTGHSQEVLDVHSSYDNSRICSGGGDKRVLYIDVMSGKIVKKYQAHAGRVQAVRFNEEGTLIFSASIDGTVKIWDVKSREYDPIQVLDDAKDSVTSISLSGHEILTTSLDQRVRTYDIRFGKLTEDFIGHNLTYINISHDQQCFLVGTLSSQLMLFDKINGKLLQTFVDYTNNTYMIENALSNDDQFIYSGSEDGRLICWNLLTAKQVCAVEHEANNRKSVNTLSHHPKEDKLLTAQEGNIYIWSKTDKVEEKEEIKKPIVTEKKFVAPKFVSAGFE</sequence>
<dbReference type="InterPro" id="IPR011989">
    <property type="entry name" value="ARM-like"/>
</dbReference>
<name>A0A815BT83_ADIRI</name>
<organism evidence="13 14">
    <name type="scientific">Adineta ricciae</name>
    <name type="common">Rotifer</name>
    <dbReference type="NCBI Taxonomy" id="249248"/>
    <lineage>
        <taxon>Eukaryota</taxon>
        <taxon>Metazoa</taxon>
        <taxon>Spiralia</taxon>
        <taxon>Gnathifera</taxon>
        <taxon>Rotifera</taxon>
        <taxon>Eurotatoria</taxon>
        <taxon>Bdelloidea</taxon>
        <taxon>Adinetida</taxon>
        <taxon>Adinetidae</taxon>
        <taxon>Adineta</taxon>
    </lineage>
</organism>
<dbReference type="Pfam" id="PF09066">
    <property type="entry name" value="B2-adapt-app_C"/>
    <property type="match status" value="1"/>
</dbReference>
<dbReference type="SUPFAM" id="SSF49348">
    <property type="entry name" value="Clathrin adaptor appendage domain"/>
    <property type="match status" value="1"/>
</dbReference>
<dbReference type="SMART" id="SM00185">
    <property type="entry name" value="ARM"/>
    <property type="match status" value="2"/>
</dbReference>
<dbReference type="Pfam" id="PF02883">
    <property type="entry name" value="Alpha_adaptinC2"/>
    <property type="match status" value="1"/>
</dbReference>
<dbReference type="GO" id="GO:0016192">
    <property type="term" value="P:vesicle-mediated transport"/>
    <property type="evidence" value="ECO:0007669"/>
    <property type="project" value="InterPro"/>
</dbReference>
<dbReference type="SUPFAM" id="SSF48371">
    <property type="entry name" value="ARM repeat"/>
    <property type="match status" value="1"/>
</dbReference>
<dbReference type="InterPro" id="IPR019775">
    <property type="entry name" value="WD40_repeat_CS"/>
</dbReference>
<comment type="subcellular location">
    <subcellularLocation>
        <location evidence="8">Endomembrane system</location>
        <topology evidence="8">Peripheral membrane protein</topology>
        <orientation evidence="8">Cytoplasmic side</orientation>
    </subcellularLocation>
</comment>
<accession>A0A815BT83</accession>
<dbReference type="PROSITE" id="PS50294">
    <property type="entry name" value="WD_REPEATS_REGION"/>
    <property type="match status" value="2"/>
</dbReference>
<proteinExistence type="inferred from homology"/>
<dbReference type="InterPro" id="IPR036322">
    <property type="entry name" value="WD40_repeat_dom_sf"/>
</dbReference>
<keyword evidence="14" id="KW-1185">Reference proteome</keyword>
<keyword evidence="3 9" id="KW-0853">WD repeat</keyword>
<dbReference type="PROSITE" id="PS50082">
    <property type="entry name" value="WD_REPEATS_2"/>
    <property type="match status" value="2"/>
</dbReference>
<feature type="region of interest" description="Disordered" evidence="10">
    <location>
        <begin position="684"/>
        <end position="703"/>
    </location>
</feature>
<dbReference type="InterPro" id="IPR012295">
    <property type="entry name" value="TBP_dom_sf"/>
</dbReference>
<dbReference type="PROSITE" id="PS00678">
    <property type="entry name" value="WD_REPEATS_1"/>
    <property type="match status" value="1"/>
</dbReference>
<dbReference type="SUPFAM" id="SSF50978">
    <property type="entry name" value="WD40 repeat-like"/>
    <property type="match status" value="1"/>
</dbReference>
<evidence type="ECO:0000256" key="3">
    <source>
        <dbReference type="ARBA" id="ARBA00022574"/>
    </source>
</evidence>
<gene>
    <name evidence="13" type="ORF">XAT740_LOCUS27647</name>
</gene>
<dbReference type="Gene3D" id="1.25.10.10">
    <property type="entry name" value="Leucine-rich Repeat Variant"/>
    <property type="match status" value="1"/>
</dbReference>
<feature type="repeat" description="WD" evidence="9">
    <location>
        <begin position="977"/>
        <end position="1018"/>
    </location>
</feature>
<dbReference type="FunFam" id="1.25.10.10:FF:000002">
    <property type="entry name" value="AP complex subunit beta"/>
    <property type="match status" value="1"/>
</dbReference>
<dbReference type="GO" id="GO:0030131">
    <property type="term" value="C:clathrin adaptor complex"/>
    <property type="evidence" value="ECO:0007669"/>
    <property type="project" value="InterPro"/>
</dbReference>
<dbReference type="InterPro" id="IPR001680">
    <property type="entry name" value="WD40_rpt"/>
</dbReference>
<reference evidence="13" key="1">
    <citation type="submission" date="2021-02" db="EMBL/GenBank/DDBJ databases">
        <authorList>
            <person name="Nowell W R."/>
        </authorList>
    </citation>
    <scope>NUCLEOTIDE SEQUENCE</scope>
</reference>
<keyword evidence="4" id="KW-0677">Repeat</keyword>
<dbReference type="InterPro" id="IPR009028">
    <property type="entry name" value="Coatomer/calthrin_app_sub_C"/>
</dbReference>
<dbReference type="InterPro" id="IPR015151">
    <property type="entry name" value="B-adaptin_app_sub_C"/>
</dbReference>
<dbReference type="Gene3D" id="2.60.40.1150">
    <property type="match status" value="1"/>
</dbReference>
<evidence type="ECO:0000256" key="6">
    <source>
        <dbReference type="ARBA" id="ARBA00022990"/>
    </source>
</evidence>
<dbReference type="InterPro" id="IPR013041">
    <property type="entry name" value="Clathrin_app_Ig-like_sf"/>
</dbReference>
<evidence type="ECO:0008006" key="15">
    <source>
        <dbReference type="Google" id="ProtNLM"/>
    </source>
</evidence>
<evidence type="ECO:0000256" key="7">
    <source>
        <dbReference type="ARBA" id="ARBA00023136"/>
    </source>
</evidence>
<feature type="domain" description="Clathrin adaptor alpha/beta/gamma-adaptin appendage Ig-like subdomain" evidence="11">
    <location>
        <begin position="735"/>
        <end position="842"/>
    </location>
</feature>
<evidence type="ECO:0000256" key="8">
    <source>
        <dbReference type="ARBA" id="ARBA00029433"/>
    </source>
</evidence>
<dbReference type="Gene3D" id="3.30.310.10">
    <property type="entry name" value="TATA-Binding Protein"/>
    <property type="match status" value="1"/>
</dbReference>
<evidence type="ECO:0000256" key="5">
    <source>
        <dbReference type="ARBA" id="ARBA00022927"/>
    </source>
</evidence>
<dbReference type="InterPro" id="IPR013037">
    <property type="entry name" value="Clathrin_b-adaptin_app_Ig-like"/>
</dbReference>
<keyword evidence="7" id="KW-0472">Membrane</keyword>
<dbReference type="SMART" id="SM00809">
    <property type="entry name" value="Alpha_adaptinC2"/>
    <property type="match status" value="1"/>
</dbReference>
<keyword evidence="6" id="KW-0007">Acetylation</keyword>
<keyword evidence="5" id="KW-0653">Protein transport</keyword>
<dbReference type="Gene3D" id="2.130.10.10">
    <property type="entry name" value="YVTN repeat-like/Quinoprotein amine dehydrogenase"/>
    <property type="match status" value="1"/>
</dbReference>
<evidence type="ECO:0000256" key="10">
    <source>
        <dbReference type="SAM" id="MobiDB-lite"/>
    </source>
</evidence>
<evidence type="ECO:0000259" key="12">
    <source>
        <dbReference type="SMART" id="SM01020"/>
    </source>
</evidence>
<dbReference type="Pfam" id="PF00400">
    <property type="entry name" value="WD40"/>
    <property type="match status" value="4"/>
</dbReference>
<dbReference type="CDD" id="cd00200">
    <property type="entry name" value="WD40"/>
    <property type="match status" value="1"/>
</dbReference>
<dbReference type="PANTHER" id="PTHR11134">
    <property type="entry name" value="ADAPTOR COMPLEX SUBUNIT BETA FAMILY MEMBER"/>
    <property type="match status" value="1"/>
</dbReference>
<comment type="similarity">
    <text evidence="1">Belongs to the adaptor complexes large subunit family.</text>
</comment>
<evidence type="ECO:0000313" key="14">
    <source>
        <dbReference type="Proteomes" id="UP000663828"/>
    </source>
</evidence>
<dbReference type="InterPro" id="IPR026739">
    <property type="entry name" value="AP_beta"/>
</dbReference>
<dbReference type="GO" id="GO:0031410">
    <property type="term" value="C:cytoplasmic vesicle"/>
    <property type="evidence" value="ECO:0007669"/>
    <property type="project" value="UniProtKB-ARBA"/>
</dbReference>
<dbReference type="SMART" id="SM00320">
    <property type="entry name" value="WD40"/>
    <property type="match status" value="7"/>
</dbReference>
<protein>
    <recommendedName>
        <fullName evidence="15">AP complex subunit beta</fullName>
    </recommendedName>
</protein>
<evidence type="ECO:0000259" key="11">
    <source>
        <dbReference type="SMART" id="SM00809"/>
    </source>
</evidence>
<keyword evidence="2" id="KW-0813">Transport</keyword>
<comment type="caution">
    <text evidence="13">The sequence shown here is derived from an EMBL/GenBank/DDBJ whole genome shotgun (WGS) entry which is preliminary data.</text>
</comment>
<evidence type="ECO:0000256" key="1">
    <source>
        <dbReference type="ARBA" id="ARBA00006613"/>
    </source>
</evidence>
<dbReference type="SUPFAM" id="SSF55711">
    <property type="entry name" value="Subdomain of clathrin and coatomer appendage domain"/>
    <property type="match status" value="1"/>
</dbReference>
<feature type="domain" description="Beta-adaptin appendage C-terminal subdomain" evidence="12">
    <location>
        <begin position="851"/>
        <end position="962"/>
    </location>
</feature>